<dbReference type="InterPro" id="IPR050400">
    <property type="entry name" value="Bact_Cytoskel_RodZ"/>
</dbReference>
<reference evidence="2" key="2">
    <citation type="journal article" date="2022" name="Microbiol. Resour. Announc.">
        <title>Metagenome Sequencing to Explore Phylogenomics of Terrestrial Cyanobacteria.</title>
        <authorList>
            <person name="Ward R.D."/>
            <person name="Stajich J.E."/>
            <person name="Johansen J.R."/>
            <person name="Huntemann M."/>
            <person name="Clum A."/>
            <person name="Foster B."/>
            <person name="Foster B."/>
            <person name="Roux S."/>
            <person name="Palaniappan K."/>
            <person name="Varghese N."/>
            <person name="Mukherjee S."/>
            <person name="Reddy T.B.K."/>
            <person name="Daum C."/>
            <person name="Copeland A."/>
            <person name="Chen I.A."/>
            <person name="Ivanova N.N."/>
            <person name="Kyrpides N.C."/>
            <person name="Shapiro N."/>
            <person name="Eloe-Fadrosh E.A."/>
            <person name="Pietrasiak N."/>
        </authorList>
    </citation>
    <scope>NUCLEOTIDE SEQUENCE</scope>
    <source>
        <strain evidence="2">JT2-VF2</strain>
    </source>
</reference>
<dbReference type="InterPro" id="IPR010982">
    <property type="entry name" value="Lambda_DNA-bd_dom_sf"/>
</dbReference>
<dbReference type="PANTHER" id="PTHR34475">
    <property type="match status" value="1"/>
</dbReference>
<proteinExistence type="predicted"/>
<comment type="caution">
    <text evidence="2">The sequence shown here is derived from an EMBL/GenBank/DDBJ whole genome shotgun (WGS) entry which is preliminary data.</text>
</comment>
<sequence length="355" mass="38698">MAMTPVYLLKTPGNSTIEISQDELRSLLGKIEAELHRSKAYRRALATLQKLLGSSSEQANILFKAVSREAIGLTCQQFMKQHQQDENINPQIDAANISSPIKQEELSTSVQSHIQEPVVNTSDKNLSPSNVVAASVKTNRIESESPAASWMKWLNHHKPQSNIELNKLTPDEERLISLRQIGQQLRQARELKRFSLEQLQAYTRIPIHHIEALENGNLELLPEDVFVRGFIRIMGNTLELNGTALAASLPQDEPVKSVLPSCSQSKKAAGGSGIEIRPMHLYVGYTALVAGAVGGLSLLSQQANANKALHSDVDSHPSSSLSQSTQKTEATTKPGIKSSSNTVIVGPDISPPEAL</sequence>
<dbReference type="AlphaFoldDB" id="A0A951UJ33"/>
<feature type="compositionally biased region" description="Polar residues" evidence="1">
    <location>
        <begin position="325"/>
        <end position="343"/>
    </location>
</feature>
<evidence type="ECO:0000313" key="2">
    <source>
        <dbReference type="EMBL" id="MBW4564706.1"/>
    </source>
</evidence>
<dbReference type="Proteomes" id="UP000715781">
    <property type="component" value="Unassembled WGS sequence"/>
</dbReference>
<organism evidence="2 3">
    <name type="scientific">Mojavia pulchra JT2-VF2</name>
    <dbReference type="NCBI Taxonomy" id="287848"/>
    <lineage>
        <taxon>Bacteria</taxon>
        <taxon>Bacillati</taxon>
        <taxon>Cyanobacteriota</taxon>
        <taxon>Cyanophyceae</taxon>
        <taxon>Nostocales</taxon>
        <taxon>Nostocaceae</taxon>
    </lineage>
</organism>
<dbReference type="EMBL" id="JAHHHN010000025">
    <property type="protein sequence ID" value="MBW4564706.1"/>
    <property type="molecule type" value="Genomic_DNA"/>
</dbReference>
<protein>
    <submittedName>
        <fullName evidence="2">Helix-turn-helix domain-containing protein</fullName>
    </submittedName>
</protein>
<dbReference type="GO" id="GO:0003677">
    <property type="term" value="F:DNA binding"/>
    <property type="evidence" value="ECO:0007669"/>
    <property type="project" value="InterPro"/>
</dbReference>
<evidence type="ECO:0000313" key="3">
    <source>
        <dbReference type="Proteomes" id="UP000715781"/>
    </source>
</evidence>
<dbReference type="Gene3D" id="1.10.260.40">
    <property type="entry name" value="lambda repressor-like DNA-binding domains"/>
    <property type="match status" value="1"/>
</dbReference>
<dbReference type="PANTHER" id="PTHR34475:SF1">
    <property type="entry name" value="CYTOSKELETON PROTEIN RODZ"/>
    <property type="match status" value="1"/>
</dbReference>
<name>A0A951UJ33_9NOST</name>
<dbReference type="Pfam" id="PF13413">
    <property type="entry name" value="HTH_25"/>
    <property type="match status" value="1"/>
</dbReference>
<feature type="region of interest" description="Disordered" evidence="1">
    <location>
        <begin position="309"/>
        <end position="355"/>
    </location>
</feature>
<accession>A0A951UJ33</accession>
<reference evidence="2" key="1">
    <citation type="submission" date="2021-05" db="EMBL/GenBank/DDBJ databases">
        <authorList>
            <person name="Pietrasiak N."/>
            <person name="Ward R."/>
            <person name="Stajich J.E."/>
            <person name="Kurbessoian T."/>
        </authorList>
    </citation>
    <scope>NUCLEOTIDE SEQUENCE</scope>
    <source>
        <strain evidence="2">JT2-VF2</strain>
    </source>
</reference>
<evidence type="ECO:0000256" key="1">
    <source>
        <dbReference type="SAM" id="MobiDB-lite"/>
    </source>
</evidence>
<gene>
    <name evidence="2" type="ORF">KME32_27005</name>
</gene>